<dbReference type="SUPFAM" id="SSF102215">
    <property type="entry name" value="Creatininase"/>
    <property type="match status" value="1"/>
</dbReference>
<evidence type="ECO:0000313" key="7">
    <source>
        <dbReference type="Proteomes" id="UP000422108"/>
    </source>
</evidence>
<dbReference type="Gene3D" id="3.40.50.10310">
    <property type="entry name" value="Creatininase"/>
    <property type="match status" value="1"/>
</dbReference>
<proteinExistence type="inferred from homology"/>
<evidence type="ECO:0000256" key="2">
    <source>
        <dbReference type="ARBA" id="ARBA00022723"/>
    </source>
</evidence>
<keyword evidence="7" id="KW-1185">Reference proteome</keyword>
<evidence type="ECO:0000256" key="3">
    <source>
        <dbReference type="ARBA" id="ARBA00022801"/>
    </source>
</evidence>
<keyword evidence="2" id="KW-0479">Metal-binding</keyword>
<dbReference type="AlphaFoldDB" id="A0A5K8AID8"/>
<sequence>MSSLAEAFIGLVGESHLLNIHWHNLKKGLGQQMVKTQTIPSERKGSQQMIVELETITWTELDKINRSQALVMIPLSPIEEHGPHLPLGTDIIAAADIAAQAAARLNDEDPQRPVVLSPALPLGCAAVTADFPGTLSLRGSTLRAVVCDICRAWVGHGFKNLLICNHHLDPVHMKAILSAIRAVEDESEIRIAETMSRTVYAGAENEAITRGRAMGLDMRYEIHADAKETAYIQYRRPELFRAEAAADLDPVRIDVKKGMRDGYTTFKQMGAALGYLGTPRAGDAEYGQLYLDVAVRQTVELAMKLVNGEALPPIHPKIEAFLDKQVKLE</sequence>
<name>A0A5K8AID8_9BACT</name>
<dbReference type="EMBL" id="AP021879">
    <property type="protein sequence ID" value="BBO92246.1"/>
    <property type="molecule type" value="Genomic_DNA"/>
</dbReference>
<evidence type="ECO:0000256" key="5">
    <source>
        <dbReference type="ARBA" id="ARBA00024029"/>
    </source>
</evidence>
<dbReference type="GO" id="GO:0046872">
    <property type="term" value="F:metal ion binding"/>
    <property type="evidence" value="ECO:0007669"/>
    <property type="project" value="UniProtKB-KW"/>
</dbReference>
<gene>
    <name evidence="6" type="ORF">DSCOOX_54260</name>
</gene>
<protein>
    <submittedName>
        <fullName evidence="6">Amidase</fullName>
    </submittedName>
</protein>
<dbReference type="PANTHER" id="PTHR35005:SF1">
    <property type="entry name" value="2-AMINO-5-FORMYLAMINO-6-RIBOSYLAMINOPYRIMIDIN-4(3H)-ONE 5'-MONOPHOSPHATE DEFORMYLASE"/>
    <property type="match status" value="1"/>
</dbReference>
<keyword evidence="3" id="KW-0378">Hydrolase</keyword>
<dbReference type="InterPro" id="IPR003785">
    <property type="entry name" value="Creatininase/forma_Hydrolase"/>
</dbReference>
<dbReference type="PANTHER" id="PTHR35005">
    <property type="entry name" value="3-DEHYDRO-SCYLLO-INOSOSE HYDROLASE"/>
    <property type="match status" value="1"/>
</dbReference>
<evidence type="ECO:0000256" key="1">
    <source>
        <dbReference type="ARBA" id="ARBA00001947"/>
    </source>
</evidence>
<evidence type="ECO:0000313" key="6">
    <source>
        <dbReference type="EMBL" id="BBO92246.1"/>
    </source>
</evidence>
<comment type="similarity">
    <text evidence="5">Belongs to the creatininase superfamily.</text>
</comment>
<dbReference type="InterPro" id="IPR024087">
    <property type="entry name" value="Creatininase-like_sf"/>
</dbReference>
<reference evidence="6 7" key="1">
    <citation type="submission" date="2019-11" db="EMBL/GenBank/DDBJ databases">
        <title>Comparative genomics of hydrocarbon-degrading Desulfosarcina strains.</title>
        <authorList>
            <person name="Watanabe M."/>
            <person name="Kojima H."/>
            <person name="Fukui M."/>
        </authorList>
    </citation>
    <scope>NUCLEOTIDE SEQUENCE [LARGE SCALE GENOMIC DNA]</scope>
    <source>
        <strain evidence="7">oXyS1</strain>
    </source>
</reference>
<keyword evidence="4" id="KW-0862">Zinc</keyword>
<dbReference type="Pfam" id="PF02633">
    <property type="entry name" value="Creatininase"/>
    <property type="match status" value="1"/>
</dbReference>
<organism evidence="6 7">
    <name type="scientific">Desulfosarcina ovata subsp. ovata</name>
    <dbReference type="NCBI Taxonomy" id="2752305"/>
    <lineage>
        <taxon>Bacteria</taxon>
        <taxon>Pseudomonadati</taxon>
        <taxon>Thermodesulfobacteriota</taxon>
        <taxon>Desulfobacteria</taxon>
        <taxon>Desulfobacterales</taxon>
        <taxon>Desulfosarcinaceae</taxon>
        <taxon>Desulfosarcina</taxon>
    </lineage>
</organism>
<dbReference type="GO" id="GO:0009231">
    <property type="term" value="P:riboflavin biosynthetic process"/>
    <property type="evidence" value="ECO:0007669"/>
    <property type="project" value="TreeGrafter"/>
</dbReference>
<accession>A0A5K8AID8</accession>
<dbReference type="Proteomes" id="UP000422108">
    <property type="component" value="Chromosome"/>
</dbReference>
<evidence type="ECO:0000256" key="4">
    <source>
        <dbReference type="ARBA" id="ARBA00022833"/>
    </source>
</evidence>
<dbReference type="GO" id="GO:0016811">
    <property type="term" value="F:hydrolase activity, acting on carbon-nitrogen (but not peptide) bonds, in linear amides"/>
    <property type="evidence" value="ECO:0007669"/>
    <property type="project" value="TreeGrafter"/>
</dbReference>
<comment type="cofactor">
    <cofactor evidence="1">
        <name>Zn(2+)</name>
        <dbReference type="ChEBI" id="CHEBI:29105"/>
    </cofactor>
</comment>